<dbReference type="PANTHER" id="PTHR43877">
    <property type="entry name" value="AMINOALKYLPHOSPHONATE N-ACETYLTRANSFERASE-RELATED-RELATED"/>
    <property type="match status" value="1"/>
</dbReference>
<dbReference type="EMBL" id="SJZI01000043">
    <property type="protein sequence ID" value="TCJ13768.1"/>
    <property type="molecule type" value="Genomic_DNA"/>
</dbReference>
<dbReference type="GO" id="GO:0016747">
    <property type="term" value="F:acyltransferase activity, transferring groups other than amino-acyl groups"/>
    <property type="evidence" value="ECO:0007669"/>
    <property type="project" value="InterPro"/>
</dbReference>
<gene>
    <name evidence="4" type="ORF">EPD60_11785</name>
</gene>
<dbReference type="PROSITE" id="PS51186">
    <property type="entry name" value="GNAT"/>
    <property type="match status" value="1"/>
</dbReference>
<dbReference type="Pfam" id="PF00583">
    <property type="entry name" value="Acetyltransf_1"/>
    <property type="match status" value="1"/>
</dbReference>
<proteinExistence type="predicted"/>
<dbReference type="Proteomes" id="UP000295334">
    <property type="component" value="Unassembled WGS sequence"/>
</dbReference>
<evidence type="ECO:0000256" key="1">
    <source>
        <dbReference type="ARBA" id="ARBA00022679"/>
    </source>
</evidence>
<sequence>MPFIKPATAQDIPDLIQLLNRAYRGNAARAGWTHEADLIEGEQRTDESELTEKLQHPDATLLKWLDDSSALRGCVYLEKKGSDLYLGMLSVDPEAQGGGVGKKLLQAAEGHALQSGCTGIVMTVISVRTELLEWYQRHGYAVTGKEEPFPDDPRFGKPKQPLFFKWLRKQL</sequence>
<keyword evidence="5" id="KW-1185">Reference proteome</keyword>
<dbReference type="AlphaFoldDB" id="A0A4R1BA40"/>
<keyword evidence="1 4" id="KW-0808">Transferase</keyword>
<feature type="domain" description="N-acetyltransferase" evidence="3">
    <location>
        <begin position="2"/>
        <end position="160"/>
    </location>
</feature>
<evidence type="ECO:0000259" key="3">
    <source>
        <dbReference type="PROSITE" id="PS51186"/>
    </source>
</evidence>
<dbReference type="InterPro" id="IPR050832">
    <property type="entry name" value="Bact_Acetyltransf"/>
</dbReference>
<dbReference type="SUPFAM" id="SSF55729">
    <property type="entry name" value="Acyl-CoA N-acyltransferases (Nat)"/>
    <property type="match status" value="1"/>
</dbReference>
<dbReference type="InterPro" id="IPR016181">
    <property type="entry name" value="Acyl_CoA_acyltransferase"/>
</dbReference>
<organism evidence="4 5">
    <name type="scientific">Flaviaesturariibacter flavus</name>
    <dbReference type="NCBI Taxonomy" id="2502780"/>
    <lineage>
        <taxon>Bacteria</taxon>
        <taxon>Pseudomonadati</taxon>
        <taxon>Bacteroidota</taxon>
        <taxon>Chitinophagia</taxon>
        <taxon>Chitinophagales</taxon>
        <taxon>Chitinophagaceae</taxon>
        <taxon>Flaviaestuariibacter</taxon>
    </lineage>
</organism>
<dbReference type="CDD" id="cd04301">
    <property type="entry name" value="NAT_SF"/>
    <property type="match status" value="1"/>
</dbReference>
<protein>
    <submittedName>
        <fullName evidence="4">GNAT family N-acetyltransferase</fullName>
    </submittedName>
</protein>
<dbReference type="OrthoDB" id="9796381at2"/>
<evidence type="ECO:0000313" key="5">
    <source>
        <dbReference type="Proteomes" id="UP000295334"/>
    </source>
</evidence>
<accession>A0A4R1BA40</accession>
<evidence type="ECO:0000313" key="4">
    <source>
        <dbReference type="EMBL" id="TCJ13768.1"/>
    </source>
</evidence>
<name>A0A4R1BA40_9BACT</name>
<evidence type="ECO:0000256" key="2">
    <source>
        <dbReference type="ARBA" id="ARBA00023315"/>
    </source>
</evidence>
<keyword evidence="2" id="KW-0012">Acyltransferase</keyword>
<comment type="caution">
    <text evidence="4">The sequence shown here is derived from an EMBL/GenBank/DDBJ whole genome shotgun (WGS) entry which is preliminary data.</text>
</comment>
<dbReference type="RefSeq" id="WP_131449675.1">
    <property type="nucleotide sequence ID" value="NZ_SJZI01000043.1"/>
</dbReference>
<dbReference type="Gene3D" id="3.40.630.30">
    <property type="match status" value="1"/>
</dbReference>
<dbReference type="InterPro" id="IPR000182">
    <property type="entry name" value="GNAT_dom"/>
</dbReference>
<reference evidence="4 5" key="1">
    <citation type="submission" date="2019-03" db="EMBL/GenBank/DDBJ databases">
        <authorList>
            <person name="Kim M.K.M."/>
        </authorList>
    </citation>
    <scope>NUCLEOTIDE SEQUENCE [LARGE SCALE GENOMIC DNA]</scope>
    <source>
        <strain evidence="4 5">17J68-12</strain>
    </source>
</reference>